<keyword evidence="6" id="KW-1185">Reference proteome</keyword>
<dbReference type="RefSeq" id="WP_103931459.1">
    <property type="nucleotide sequence ID" value="NZ_FNVA01000001.1"/>
</dbReference>
<dbReference type="Gene3D" id="3.10.180.10">
    <property type="entry name" value="2,3-Dihydroxybiphenyl 1,2-Dioxygenase, domain 1"/>
    <property type="match status" value="1"/>
</dbReference>
<organism evidence="5 6">
    <name type="scientific">Bryocella elongata</name>
    <dbReference type="NCBI Taxonomy" id="863522"/>
    <lineage>
        <taxon>Bacteria</taxon>
        <taxon>Pseudomonadati</taxon>
        <taxon>Acidobacteriota</taxon>
        <taxon>Terriglobia</taxon>
        <taxon>Terriglobales</taxon>
        <taxon>Acidobacteriaceae</taxon>
        <taxon>Bryocella</taxon>
    </lineage>
</organism>
<dbReference type="CDD" id="cd08349">
    <property type="entry name" value="BLMA_like"/>
    <property type="match status" value="1"/>
</dbReference>
<dbReference type="EMBL" id="FNVA01000001">
    <property type="protein sequence ID" value="SEF59898.1"/>
    <property type="molecule type" value="Genomic_DNA"/>
</dbReference>
<evidence type="ECO:0000259" key="4">
    <source>
        <dbReference type="PROSITE" id="PS51819"/>
    </source>
</evidence>
<sequence>MARDENILQITPFMHVRLADFERTVAFFRDLLGFEVFIHGDDYAYVQRGPAGMRIWGRKDDDPEAPPYGIRNFRYYIDVKDVEAIYQELKPKLAALPPEDVHGPADKKYGQRELLIRTPDGDLICFGQEIRSYESLKNRLSHARQESL</sequence>
<evidence type="ECO:0000256" key="3">
    <source>
        <dbReference type="ARBA" id="ARBA00023251"/>
    </source>
</evidence>
<dbReference type="InterPro" id="IPR029068">
    <property type="entry name" value="Glyas_Bleomycin-R_OHBP_Dase"/>
</dbReference>
<keyword evidence="3" id="KW-0046">Antibiotic resistance</keyword>
<keyword evidence="5" id="KW-0560">Oxidoreductase</keyword>
<dbReference type="InterPro" id="IPR037523">
    <property type="entry name" value="VOC_core"/>
</dbReference>
<dbReference type="InterPro" id="IPR000335">
    <property type="entry name" value="Bleomycin-R"/>
</dbReference>
<dbReference type="PROSITE" id="PS51819">
    <property type="entry name" value="VOC"/>
    <property type="match status" value="1"/>
</dbReference>
<reference evidence="5 6" key="1">
    <citation type="submission" date="2016-10" db="EMBL/GenBank/DDBJ databases">
        <authorList>
            <person name="de Groot N.N."/>
        </authorList>
    </citation>
    <scope>NUCLEOTIDE SEQUENCE [LARGE SCALE GENOMIC DNA]</scope>
    <source>
        <strain evidence="5 6">DSM 22489</strain>
    </source>
</reference>
<comment type="similarity">
    <text evidence="1">Belongs to the bleomycin resistance protein family.</text>
</comment>
<accession>A0A1H5TCI1</accession>
<dbReference type="SUPFAM" id="SSF54593">
    <property type="entry name" value="Glyoxalase/Bleomycin resistance protein/Dihydroxybiphenyl dioxygenase"/>
    <property type="match status" value="1"/>
</dbReference>
<dbReference type="OrthoDB" id="9791602at2"/>
<dbReference type="AlphaFoldDB" id="A0A1H5TCI1"/>
<feature type="domain" description="VOC" evidence="4">
    <location>
        <begin position="9"/>
        <end position="129"/>
    </location>
</feature>
<name>A0A1H5TCI1_9BACT</name>
<gene>
    <name evidence="5" type="ORF">SAMN05421819_0541</name>
</gene>
<evidence type="ECO:0000256" key="2">
    <source>
        <dbReference type="ARBA" id="ARBA00021572"/>
    </source>
</evidence>
<dbReference type="Pfam" id="PF00903">
    <property type="entry name" value="Glyoxalase"/>
    <property type="match status" value="1"/>
</dbReference>
<dbReference type="GO" id="GO:0046677">
    <property type="term" value="P:response to antibiotic"/>
    <property type="evidence" value="ECO:0007669"/>
    <property type="project" value="UniProtKB-KW"/>
</dbReference>
<dbReference type="GO" id="GO:0051213">
    <property type="term" value="F:dioxygenase activity"/>
    <property type="evidence" value="ECO:0007669"/>
    <property type="project" value="UniProtKB-KW"/>
</dbReference>
<proteinExistence type="inferred from homology"/>
<evidence type="ECO:0000313" key="6">
    <source>
        <dbReference type="Proteomes" id="UP000236728"/>
    </source>
</evidence>
<dbReference type="InterPro" id="IPR004360">
    <property type="entry name" value="Glyas_Fos-R_dOase_dom"/>
</dbReference>
<keyword evidence="5" id="KW-0223">Dioxygenase</keyword>
<dbReference type="Proteomes" id="UP000236728">
    <property type="component" value="Unassembled WGS sequence"/>
</dbReference>
<evidence type="ECO:0000256" key="1">
    <source>
        <dbReference type="ARBA" id="ARBA00011051"/>
    </source>
</evidence>
<evidence type="ECO:0000313" key="5">
    <source>
        <dbReference type="EMBL" id="SEF59898.1"/>
    </source>
</evidence>
<protein>
    <recommendedName>
        <fullName evidence="2">Bleomycin resistance protein</fullName>
    </recommendedName>
</protein>